<evidence type="ECO:0000313" key="3">
    <source>
        <dbReference type="Proteomes" id="UP001234989"/>
    </source>
</evidence>
<feature type="signal peptide" evidence="1">
    <location>
        <begin position="1"/>
        <end position="20"/>
    </location>
</feature>
<keyword evidence="1" id="KW-0732">Signal</keyword>
<proteinExistence type="predicted"/>
<dbReference type="EMBL" id="CP133620">
    <property type="protein sequence ID" value="WMV45906.1"/>
    <property type="molecule type" value="Genomic_DNA"/>
</dbReference>
<keyword evidence="3" id="KW-1185">Reference proteome</keyword>
<dbReference type="AlphaFoldDB" id="A0AAF0UHT2"/>
<organism evidence="2 3">
    <name type="scientific">Solanum verrucosum</name>
    <dbReference type="NCBI Taxonomy" id="315347"/>
    <lineage>
        <taxon>Eukaryota</taxon>
        <taxon>Viridiplantae</taxon>
        <taxon>Streptophyta</taxon>
        <taxon>Embryophyta</taxon>
        <taxon>Tracheophyta</taxon>
        <taxon>Spermatophyta</taxon>
        <taxon>Magnoliopsida</taxon>
        <taxon>eudicotyledons</taxon>
        <taxon>Gunneridae</taxon>
        <taxon>Pentapetalae</taxon>
        <taxon>asterids</taxon>
        <taxon>lamiids</taxon>
        <taxon>Solanales</taxon>
        <taxon>Solanaceae</taxon>
        <taxon>Solanoideae</taxon>
        <taxon>Solaneae</taxon>
        <taxon>Solanum</taxon>
    </lineage>
</organism>
<name>A0AAF0UHT2_SOLVR</name>
<accession>A0AAF0UHT2</accession>
<evidence type="ECO:0000313" key="2">
    <source>
        <dbReference type="EMBL" id="WMV45906.1"/>
    </source>
</evidence>
<reference evidence="2" key="1">
    <citation type="submission" date="2023-08" db="EMBL/GenBank/DDBJ databases">
        <title>A de novo genome assembly of Solanum verrucosum Schlechtendal, a Mexican diploid species geographically isolated from the other diploid A-genome species in potato relatives.</title>
        <authorList>
            <person name="Hosaka K."/>
        </authorList>
    </citation>
    <scope>NUCLEOTIDE SEQUENCE</scope>
    <source>
        <tissue evidence="2">Young leaves</tissue>
    </source>
</reference>
<gene>
    <name evidence="2" type="ORF">MTR67_039291</name>
</gene>
<evidence type="ECO:0000256" key="1">
    <source>
        <dbReference type="SAM" id="SignalP"/>
    </source>
</evidence>
<dbReference type="Proteomes" id="UP001234989">
    <property type="component" value="Chromosome 9"/>
</dbReference>
<feature type="chain" id="PRO_5041951037" description="Secreted protein" evidence="1">
    <location>
        <begin position="21"/>
        <end position="81"/>
    </location>
</feature>
<sequence length="81" mass="9292">MESAVHMLLSLLISISRILMDGLRYGLLRIESETLALDIQSDVWARMLIMRPVCRLFQPHLTYSQDTVHMLIMLIVCGSEC</sequence>
<evidence type="ECO:0008006" key="4">
    <source>
        <dbReference type="Google" id="ProtNLM"/>
    </source>
</evidence>
<protein>
    <recommendedName>
        <fullName evidence="4">Secreted protein</fullName>
    </recommendedName>
</protein>